<reference evidence="7" key="1">
    <citation type="submission" date="2019-06" db="EMBL/GenBank/DDBJ databases">
        <title>The complete genome of Emcibacter congregatus ZYLT.</title>
        <authorList>
            <person name="Zhao Z."/>
        </authorList>
    </citation>
    <scope>NUCLEOTIDE SEQUENCE [LARGE SCALE GENOMIC DNA]</scope>
    <source>
        <strain evidence="7">MCCC 1A06723</strain>
    </source>
</reference>
<comment type="subcellular location">
    <subcellularLocation>
        <location evidence="1">Membrane</location>
        <topology evidence="1">Multi-pass membrane protein</topology>
    </subcellularLocation>
</comment>
<feature type="transmembrane region" description="Helical" evidence="5">
    <location>
        <begin position="191"/>
        <end position="213"/>
    </location>
</feature>
<name>A0A501PF99_9PROT</name>
<accession>A0A501PF99</accession>
<dbReference type="PANTHER" id="PTHR11040:SF44">
    <property type="entry name" value="PROTEIN ZNTC-RELATED"/>
    <property type="match status" value="1"/>
</dbReference>
<sequence length="243" mass="26448">MNVSFWHPFIAAMLAAGVTTTGLLVIRRFEDWANRNSIYFSSFAAGVLISVSFLHLIPRAVSMTEMAPVYLLAGFLFLHLCNRFITAYVCDRPERARYGIGLIPMLGIGLHSFIDGMVYSVTFTVSVFTGTLAAIGMILHEFPEGIVTYVLLRKSEFEPRRAFAWAFVAAAITTPLGMLASYPFISRIDDVLLGNCLALSAGALIYVGASHLLPRVEAQPGRYSFITMAAGILVAIVIVLSAG</sequence>
<evidence type="ECO:0000256" key="2">
    <source>
        <dbReference type="ARBA" id="ARBA00022692"/>
    </source>
</evidence>
<evidence type="ECO:0000313" key="6">
    <source>
        <dbReference type="EMBL" id="TPD59093.1"/>
    </source>
</evidence>
<evidence type="ECO:0000313" key="7">
    <source>
        <dbReference type="Proteomes" id="UP000319148"/>
    </source>
</evidence>
<keyword evidence="3 5" id="KW-1133">Transmembrane helix</keyword>
<dbReference type="GO" id="GO:0016020">
    <property type="term" value="C:membrane"/>
    <property type="evidence" value="ECO:0007669"/>
    <property type="project" value="UniProtKB-SubCell"/>
</dbReference>
<keyword evidence="4 5" id="KW-0472">Membrane</keyword>
<dbReference type="EMBL" id="VFIY01000015">
    <property type="protein sequence ID" value="TPD59093.1"/>
    <property type="molecule type" value="Genomic_DNA"/>
</dbReference>
<dbReference type="Proteomes" id="UP000319148">
    <property type="component" value="Unassembled WGS sequence"/>
</dbReference>
<dbReference type="RefSeq" id="WP_139941312.1">
    <property type="nucleotide sequence ID" value="NZ_JBHSYP010000002.1"/>
</dbReference>
<comment type="caution">
    <text evidence="6">The sequence shown here is derived from an EMBL/GenBank/DDBJ whole genome shotgun (WGS) entry which is preliminary data.</text>
</comment>
<dbReference type="AlphaFoldDB" id="A0A501PF99"/>
<feature type="transmembrane region" description="Helical" evidence="5">
    <location>
        <begin position="120"/>
        <end position="142"/>
    </location>
</feature>
<dbReference type="InterPro" id="IPR003689">
    <property type="entry name" value="ZIP"/>
</dbReference>
<organism evidence="6 7">
    <name type="scientific">Emcibacter nanhaiensis</name>
    <dbReference type="NCBI Taxonomy" id="1505037"/>
    <lineage>
        <taxon>Bacteria</taxon>
        <taxon>Pseudomonadati</taxon>
        <taxon>Pseudomonadota</taxon>
        <taxon>Alphaproteobacteria</taxon>
        <taxon>Emcibacterales</taxon>
        <taxon>Emcibacteraceae</taxon>
        <taxon>Emcibacter</taxon>
    </lineage>
</organism>
<evidence type="ECO:0000256" key="1">
    <source>
        <dbReference type="ARBA" id="ARBA00004141"/>
    </source>
</evidence>
<evidence type="ECO:0000256" key="5">
    <source>
        <dbReference type="SAM" id="Phobius"/>
    </source>
</evidence>
<dbReference type="OrthoDB" id="9806593at2"/>
<feature type="transmembrane region" description="Helical" evidence="5">
    <location>
        <begin position="69"/>
        <end position="89"/>
    </location>
</feature>
<protein>
    <submittedName>
        <fullName evidence="6">ZIP family metal transporter</fullName>
    </submittedName>
</protein>
<keyword evidence="2 5" id="KW-0812">Transmembrane</keyword>
<dbReference type="PANTHER" id="PTHR11040">
    <property type="entry name" value="ZINC/IRON TRANSPORTER"/>
    <property type="match status" value="1"/>
</dbReference>
<evidence type="ECO:0000256" key="3">
    <source>
        <dbReference type="ARBA" id="ARBA00022989"/>
    </source>
</evidence>
<keyword evidence="7" id="KW-1185">Reference proteome</keyword>
<dbReference type="Pfam" id="PF02535">
    <property type="entry name" value="Zip"/>
    <property type="match status" value="1"/>
</dbReference>
<feature type="transmembrane region" description="Helical" evidence="5">
    <location>
        <begin position="6"/>
        <end position="26"/>
    </location>
</feature>
<gene>
    <name evidence="6" type="ORF">FIV46_12730</name>
</gene>
<evidence type="ECO:0000256" key="4">
    <source>
        <dbReference type="ARBA" id="ARBA00023136"/>
    </source>
</evidence>
<feature type="transmembrane region" description="Helical" evidence="5">
    <location>
        <begin position="38"/>
        <end position="57"/>
    </location>
</feature>
<feature type="transmembrane region" description="Helical" evidence="5">
    <location>
        <begin position="163"/>
        <end position="185"/>
    </location>
</feature>
<dbReference type="GO" id="GO:0005385">
    <property type="term" value="F:zinc ion transmembrane transporter activity"/>
    <property type="evidence" value="ECO:0007669"/>
    <property type="project" value="TreeGrafter"/>
</dbReference>
<proteinExistence type="predicted"/>
<feature type="transmembrane region" description="Helical" evidence="5">
    <location>
        <begin position="225"/>
        <end position="242"/>
    </location>
</feature>